<proteinExistence type="inferred from homology"/>
<dbReference type="KEGG" id="dpc:A6048_07585"/>
<accession>A0AAD0JQP4</accession>
<keyword evidence="7 9" id="KW-0129">CBS domain</keyword>
<feature type="transmembrane region" description="Helical" evidence="12">
    <location>
        <begin position="63"/>
        <end position="82"/>
    </location>
</feature>
<keyword evidence="4 10" id="KW-0812">Transmembrane</keyword>
<dbReference type="AlphaFoldDB" id="A0AAD0JQP4"/>
<dbReference type="SUPFAM" id="SSF54631">
    <property type="entry name" value="CBS-domain pair"/>
    <property type="match status" value="1"/>
</dbReference>
<evidence type="ECO:0000259" key="14">
    <source>
        <dbReference type="PROSITE" id="PS51846"/>
    </source>
</evidence>
<dbReference type="GO" id="GO:0005886">
    <property type="term" value="C:plasma membrane"/>
    <property type="evidence" value="ECO:0007669"/>
    <property type="project" value="UniProtKB-SubCell"/>
</dbReference>
<keyword evidence="6 10" id="KW-1133">Transmembrane helix</keyword>
<feature type="domain" description="CNNM transmembrane" evidence="14">
    <location>
        <begin position="4"/>
        <end position="207"/>
    </location>
</feature>
<dbReference type="InterPro" id="IPR044751">
    <property type="entry name" value="Ion_transp-like_CBS"/>
</dbReference>
<keyword evidence="8 10" id="KW-0472">Membrane</keyword>
<dbReference type="InterPro" id="IPR046342">
    <property type="entry name" value="CBS_dom_sf"/>
</dbReference>
<evidence type="ECO:0000256" key="9">
    <source>
        <dbReference type="PROSITE-ProRule" id="PRU00703"/>
    </source>
</evidence>
<feature type="transmembrane region" description="Helical" evidence="12">
    <location>
        <begin position="94"/>
        <end position="124"/>
    </location>
</feature>
<evidence type="ECO:0008006" key="17">
    <source>
        <dbReference type="Google" id="ProtNLM"/>
    </source>
</evidence>
<organism evidence="15 16">
    <name type="scientific">Dietzia psychralcaliphila</name>
    <dbReference type="NCBI Taxonomy" id="139021"/>
    <lineage>
        <taxon>Bacteria</taxon>
        <taxon>Bacillati</taxon>
        <taxon>Actinomycetota</taxon>
        <taxon>Actinomycetes</taxon>
        <taxon>Mycobacteriales</taxon>
        <taxon>Dietziaceae</taxon>
        <taxon>Dietzia</taxon>
    </lineage>
</organism>
<dbReference type="InterPro" id="IPR005170">
    <property type="entry name" value="Transptr-assoc_dom"/>
</dbReference>
<dbReference type="Pfam" id="PF00571">
    <property type="entry name" value="CBS"/>
    <property type="match status" value="2"/>
</dbReference>
<gene>
    <name evidence="15" type="ORF">A6048_07585</name>
</gene>
<dbReference type="PROSITE" id="PS51846">
    <property type="entry name" value="CNNM"/>
    <property type="match status" value="1"/>
</dbReference>
<dbReference type="InterPro" id="IPR016169">
    <property type="entry name" value="FAD-bd_PCMH_sub2"/>
</dbReference>
<feature type="domain" description="CBS" evidence="13">
    <location>
        <begin position="287"/>
        <end position="344"/>
    </location>
</feature>
<keyword evidence="3" id="KW-1003">Cell membrane</keyword>
<sequence length="471" mass="50502">MVMTLLMLLLGIIAILAIIAVNGYFVAQEFAYMSVDRNRLKALSEAGDVAAQRALKVTQRTSFMLSGAQLGITVTGLLVGYVAEPLVGESLGTLLGVVGVPAAVSVTVGTVLALVVATVVQMIFGELYPKNLAIASPEPLARGLARSTTVYLTVFGWLIVVFDRAANLLLKMVGVTPVYDLDSTATAEDLERIVADARDSGDLPENLSVLIDRILDFPDRTVEHAMVPRPQTSVVGPDDTVGELRAMMASGHTRYPVVSENLEPLGVVQLADLLREGVQVDSLVSEIMRPPVVFPSLMSLPHALSTLTRSKTQLAAVVDEYGGFAGVLTLEDLAEELVGELTDEHDTEPESVIALVDEGCWRMDGDVHVDEAERALGHELPHGDFETMAGLTISAHGELPEVGQTVRVELPIEPRELIAEKPVQFALDIEVLDVTRLVPGELLVRLVDIAEDPAERSGDDEPRDVGQGGEL</sequence>
<dbReference type="InterPro" id="IPR002550">
    <property type="entry name" value="CNNM"/>
</dbReference>
<dbReference type="PANTHER" id="PTHR43099:SF6">
    <property type="entry name" value="UPF0053 PROTEIN RV1842C"/>
    <property type="match status" value="1"/>
</dbReference>
<evidence type="ECO:0000256" key="8">
    <source>
        <dbReference type="ARBA" id="ARBA00023136"/>
    </source>
</evidence>
<evidence type="ECO:0000259" key="13">
    <source>
        <dbReference type="PROSITE" id="PS51371"/>
    </source>
</evidence>
<evidence type="ECO:0000256" key="2">
    <source>
        <dbReference type="ARBA" id="ARBA00006337"/>
    </source>
</evidence>
<dbReference type="Gene3D" id="3.30.465.10">
    <property type="match status" value="1"/>
</dbReference>
<protein>
    <recommendedName>
        <fullName evidence="17">CBS domain containing-hemolysin-like protein</fullName>
    </recommendedName>
</protein>
<feature type="transmembrane region" description="Helical" evidence="12">
    <location>
        <begin position="144"/>
        <end position="162"/>
    </location>
</feature>
<dbReference type="CDD" id="cd04590">
    <property type="entry name" value="CBS_pair_CorC_HlyC_assoc"/>
    <property type="match status" value="1"/>
</dbReference>
<dbReference type="EMBL" id="CP015453">
    <property type="protein sequence ID" value="AWH95379.1"/>
    <property type="molecule type" value="Genomic_DNA"/>
</dbReference>
<keyword evidence="16" id="KW-1185">Reference proteome</keyword>
<evidence type="ECO:0000313" key="16">
    <source>
        <dbReference type="Proteomes" id="UP000244903"/>
    </source>
</evidence>
<evidence type="ECO:0000256" key="10">
    <source>
        <dbReference type="PROSITE-ProRule" id="PRU01193"/>
    </source>
</evidence>
<dbReference type="Pfam" id="PF01595">
    <property type="entry name" value="CNNM"/>
    <property type="match status" value="1"/>
</dbReference>
<feature type="domain" description="CBS" evidence="13">
    <location>
        <begin position="226"/>
        <end position="286"/>
    </location>
</feature>
<feature type="region of interest" description="Disordered" evidence="11">
    <location>
        <begin position="452"/>
        <end position="471"/>
    </location>
</feature>
<evidence type="ECO:0000256" key="11">
    <source>
        <dbReference type="SAM" id="MobiDB-lite"/>
    </source>
</evidence>
<dbReference type="Proteomes" id="UP000244903">
    <property type="component" value="Chromosome"/>
</dbReference>
<dbReference type="Gene3D" id="3.10.580.10">
    <property type="entry name" value="CBS-domain"/>
    <property type="match status" value="1"/>
</dbReference>
<evidence type="ECO:0000256" key="1">
    <source>
        <dbReference type="ARBA" id="ARBA00004651"/>
    </source>
</evidence>
<comment type="subcellular location">
    <subcellularLocation>
        <location evidence="1">Cell membrane</location>
        <topology evidence="1">Multi-pass membrane protein</topology>
    </subcellularLocation>
</comment>
<evidence type="ECO:0000256" key="5">
    <source>
        <dbReference type="ARBA" id="ARBA00022737"/>
    </source>
</evidence>
<dbReference type="InterPro" id="IPR036318">
    <property type="entry name" value="FAD-bd_PCMH-like_sf"/>
</dbReference>
<dbReference type="InterPro" id="IPR000644">
    <property type="entry name" value="CBS_dom"/>
</dbReference>
<dbReference type="PROSITE" id="PS51371">
    <property type="entry name" value="CBS"/>
    <property type="match status" value="2"/>
</dbReference>
<evidence type="ECO:0000256" key="4">
    <source>
        <dbReference type="ARBA" id="ARBA00022692"/>
    </source>
</evidence>
<evidence type="ECO:0000256" key="3">
    <source>
        <dbReference type="ARBA" id="ARBA00022475"/>
    </source>
</evidence>
<name>A0AAD0JQP4_9ACTN</name>
<dbReference type="SMART" id="SM01091">
    <property type="entry name" value="CorC_HlyC"/>
    <property type="match status" value="1"/>
</dbReference>
<reference evidence="15 16" key="1">
    <citation type="submission" date="2016-04" db="EMBL/GenBank/DDBJ databases">
        <title>Complete genome sequence of the haloalkaliphilic hydrocarbon-degrading bacterium Dietzia psychralcaliphila ILA-1T, isolated from a drain of a fish product-processing plant.</title>
        <authorList>
            <person name="Zhao J."/>
            <person name="Hu B."/>
            <person name="Geng S."/>
            <person name="Nie Y."/>
            <person name="Tang Y."/>
        </authorList>
    </citation>
    <scope>NUCLEOTIDE SEQUENCE [LARGE SCALE GENOMIC DNA]</scope>
    <source>
        <strain evidence="15 16">ILA-1</strain>
    </source>
</reference>
<keyword evidence="5" id="KW-0677">Repeat</keyword>
<feature type="compositionally biased region" description="Basic and acidic residues" evidence="11">
    <location>
        <begin position="453"/>
        <end position="464"/>
    </location>
</feature>
<dbReference type="PANTHER" id="PTHR43099">
    <property type="entry name" value="UPF0053 PROTEIN YRKA"/>
    <property type="match status" value="1"/>
</dbReference>
<evidence type="ECO:0000256" key="6">
    <source>
        <dbReference type="ARBA" id="ARBA00022989"/>
    </source>
</evidence>
<evidence type="ECO:0000313" key="15">
    <source>
        <dbReference type="EMBL" id="AWH95379.1"/>
    </source>
</evidence>
<comment type="similarity">
    <text evidence="2">Belongs to the UPF0053 family.</text>
</comment>
<dbReference type="InterPro" id="IPR051676">
    <property type="entry name" value="UPF0053_domain"/>
</dbReference>
<dbReference type="SUPFAM" id="SSF56176">
    <property type="entry name" value="FAD-binding/transporter-associated domain-like"/>
    <property type="match status" value="1"/>
</dbReference>
<evidence type="ECO:0000256" key="7">
    <source>
        <dbReference type="ARBA" id="ARBA00023122"/>
    </source>
</evidence>
<dbReference type="GO" id="GO:0050660">
    <property type="term" value="F:flavin adenine dinucleotide binding"/>
    <property type="evidence" value="ECO:0007669"/>
    <property type="project" value="InterPro"/>
</dbReference>
<evidence type="ECO:0000256" key="12">
    <source>
        <dbReference type="SAM" id="Phobius"/>
    </source>
</evidence>
<dbReference type="Pfam" id="PF03471">
    <property type="entry name" value="CorC_HlyC"/>
    <property type="match status" value="1"/>
</dbReference>